<keyword evidence="10" id="KW-1185">Reference proteome</keyword>
<dbReference type="GO" id="GO:0005886">
    <property type="term" value="C:plasma membrane"/>
    <property type="evidence" value="ECO:0007669"/>
    <property type="project" value="UniProtKB-SubCell"/>
</dbReference>
<evidence type="ECO:0000256" key="7">
    <source>
        <dbReference type="SAM" id="MobiDB-lite"/>
    </source>
</evidence>
<evidence type="ECO:0000313" key="10">
    <source>
        <dbReference type="Proteomes" id="UP000641386"/>
    </source>
</evidence>
<feature type="transmembrane region" description="Helical" evidence="8">
    <location>
        <begin position="191"/>
        <end position="212"/>
    </location>
</feature>
<comment type="subcellular location">
    <subcellularLocation>
        <location evidence="1">Cell membrane</location>
        <topology evidence="1">Multi-pass membrane protein</topology>
    </subcellularLocation>
</comment>
<evidence type="ECO:0000256" key="8">
    <source>
        <dbReference type="SAM" id="Phobius"/>
    </source>
</evidence>
<keyword evidence="3" id="KW-0808">Transferase</keyword>
<evidence type="ECO:0000256" key="3">
    <source>
        <dbReference type="ARBA" id="ARBA00022679"/>
    </source>
</evidence>
<feature type="transmembrane region" description="Helical" evidence="8">
    <location>
        <begin position="167"/>
        <end position="184"/>
    </location>
</feature>
<feature type="transmembrane region" description="Helical" evidence="8">
    <location>
        <begin position="6"/>
        <end position="27"/>
    </location>
</feature>
<name>A0A918ZS00_9ACTN</name>
<dbReference type="RefSeq" id="WP_189898350.1">
    <property type="nucleotide sequence ID" value="NZ_BNBC01000006.1"/>
</dbReference>
<feature type="region of interest" description="Disordered" evidence="7">
    <location>
        <begin position="432"/>
        <end position="494"/>
    </location>
</feature>
<feature type="region of interest" description="Disordered" evidence="7">
    <location>
        <begin position="344"/>
        <end position="368"/>
    </location>
</feature>
<reference evidence="9" key="2">
    <citation type="submission" date="2020-09" db="EMBL/GenBank/DDBJ databases">
        <authorList>
            <person name="Sun Q."/>
            <person name="Ohkuma M."/>
        </authorList>
    </citation>
    <scope>NUCLEOTIDE SEQUENCE</scope>
    <source>
        <strain evidence="9">JCM 3302</strain>
    </source>
</reference>
<feature type="transmembrane region" description="Helical" evidence="8">
    <location>
        <begin position="271"/>
        <end position="294"/>
    </location>
</feature>
<accession>A0A918ZS00</accession>
<feature type="transmembrane region" description="Helical" evidence="8">
    <location>
        <begin position="39"/>
        <end position="59"/>
    </location>
</feature>
<feature type="transmembrane region" description="Helical" evidence="8">
    <location>
        <begin position="118"/>
        <end position="136"/>
    </location>
</feature>
<dbReference type="CDD" id="cd06853">
    <property type="entry name" value="GT_WecA_like"/>
    <property type="match status" value="1"/>
</dbReference>
<organism evidence="9 10">
    <name type="scientific">Streptomyces spiralis</name>
    <dbReference type="NCBI Taxonomy" id="66376"/>
    <lineage>
        <taxon>Bacteria</taxon>
        <taxon>Bacillati</taxon>
        <taxon>Actinomycetota</taxon>
        <taxon>Actinomycetes</taxon>
        <taxon>Kitasatosporales</taxon>
        <taxon>Streptomycetaceae</taxon>
        <taxon>Streptomyces</taxon>
    </lineage>
</organism>
<dbReference type="GO" id="GO:0009103">
    <property type="term" value="P:lipopolysaccharide biosynthetic process"/>
    <property type="evidence" value="ECO:0007669"/>
    <property type="project" value="TreeGrafter"/>
</dbReference>
<feature type="transmembrane region" description="Helical" evidence="8">
    <location>
        <begin position="218"/>
        <end position="241"/>
    </location>
</feature>
<evidence type="ECO:0000256" key="2">
    <source>
        <dbReference type="ARBA" id="ARBA00022475"/>
    </source>
</evidence>
<evidence type="ECO:0000313" key="9">
    <source>
        <dbReference type="EMBL" id="GHE65071.1"/>
    </source>
</evidence>
<evidence type="ECO:0000256" key="1">
    <source>
        <dbReference type="ARBA" id="ARBA00004651"/>
    </source>
</evidence>
<feature type="transmembrane region" description="Helical" evidence="8">
    <location>
        <begin position="95"/>
        <end position="112"/>
    </location>
</feature>
<feature type="transmembrane region" description="Helical" evidence="8">
    <location>
        <begin position="300"/>
        <end position="320"/>
    </location>
</feature>
<proteinExistence type="predicted"/>
<dbReference type="Proteomes" id="UP000641386">
    <property type="component" value="Unassembled WGS sequence"/>
</dbReference>
<evidence type="ECO:0008006" key="11">
    <source>
        <dbReference type="Google" id="ProtNLM"/>
    </source>
</evidence>
<sequence>MLYGIATATSALFLAAVLSALLRVPALRLGMVDRRRVRPVPLLGGVAVVGSTCLVAAAGGWTGAAPLSHEVGRLLAAGAGVAVLGLVADVWRLKARFLLVGTAVAAAFVVPYDETGLPAGLAAVAWIACVAAAFRGLDHADGLAGTVGVLTAFGAGVCAAAEMMDDLAVLLSVLAAALTGFLMHNWHPARIAFGACGSLFTGFVLAAAAVLVRTGYDAGSTAAVLFALTAMATADAVLVVLSRRLAGRPAHRRGPDHLAHRLRRLGLTPPGATVVLGAGTFAAVLVGVLIHTGWLAPVGGLWLAGAVLAAVLGLLCVRVYGPRRPTELHATATRSGTTGTYATATRSRAGAEGRGTGTRSRPAADGYGTAARSRTVEEYGGYGTATRSRPRPADPYGTGARAAADPGTVRTPAVVSPSEGLRTPGALRALHAPTPPPAPHALGAPHSTHMTQNRREYASQIFTPSPARQPEYPAPPLRGSAFSQVRESLRVRDG</sequence>
<reference evidence="9" key="1">
    <citation type="journal article" date="2014" name="Int. J. Syst. Evol. Microbiol.">
        <title>Complete genome sequence of Corynebacterium casei LMG S-19264T (=DSM 44701T), isolated from a smear-ripened cheese.</title>
        <authorList>
            <consortium name="US DOE Joint Genome Institute (JGI-PGF)"/>
            <person name="Walter F."/>
            <person name="Albersmeier A."/>
            <person name="Kalinowski J."/>
            <person name="Ruckert C."/>
        </authorList>
    </citation>
    <scope>NUCLEOTIDE SEQUENCE</scope>
    <source>
        <strain evidence="9">JCM 3302</strain>
    </source>
</reference>
<keyword evidence="2" id="KW-1003">Cell membrane</keyword>
<evidence type="ECO:0000256" key="6">
    <source>
        <dbReference type="ARBA" id="ARBA00023136"/>
    </source>
</evidence>
<keyword evidence="5 8" id="KW-1133">Transmembrane helix</keyword>
<dbReference type="EMBL" id="BNBC01000006">
    <property type="protein sequence ID" value="GHE65071.1"/>
    <property type="molecule type" value="Genomic_DNA"/>
</dbReference>
<dbReference type="PANTHER" id="PTHR22926:SF3">
    <property type="entry name" value="UNDECAPRENYL-PHOSPHATE ALPHA-N-ACETYLGLUCOSAMINYL 1-PHOSPHATE TRANSFERASE"/>
    <property type="match status" value="1"/>
</dbReference>
<dbReference type="PANTHER" id="PTHR22926">
    <property type="entry name" value="PHOSPHO-N-ACETYLMURAMOYL-PENTAPEPTIDE-TRANSFERASE"/>
    <property type="match status" value="1"/>
</dbReference>
<dbReference type="GO" id="GO:0044038">
    <property type="term" value="P:cell wall macromolecule biosynthetic process"/>
    <property type="evidence" value="ECO:0007669"/>
    <property type="project" value="TreeGrafter"/>
</dbReference>
<dbReference type="Pfam" id="PF00953">
    <property type="entry name" value="Glycos_transf_4"/>
    <property type="match status" value="1"/>
</dbReference>
<comment type="caution">
    <text evidence="9">The sequence shown here is derived from an EMBL/GenBank/DDBJ whole genome shotgun (WGS) entry which is preliminary data.</text>
</comment>
<dbReference type="AlphaFoldDB" id="A0A918ZS00"/>
<dbReference type="GO" id="GO:0016780">
    <property type="term" value="F:phosphotransferase activity, for other substituted phosphate groups"/>
    <property type="evidence" value="ECO:0007669"/>
    <property type="project" value="InterPro"/>
</dbReference>
<evidence type="ECO:0000256" key="5">
    <source>
        <dbReference type="ARBA" id="ARBA00022989"/>
    </source>
</evidence>
<dbReference type="InterPro" id="IPR000715">
    <property type="entry name" value="Glycosyl_transferase_4"/>
</dbReference>
<gene>
    <name evidence="9" type="ORF">GCM10014715_18260</name>
</gene>
<evidence type="ECO:0000256" key="4">
    <source>
        <dbReference type="ARBA" id="ARBA00022692"/>
    </source>
</evidence>
<keyword evidence="4 8" id="KW-0812">Transmembrane</keyword>
<feature type="region of interest" description="Disordered" evidence="7">
    <location>
        <begin position="381"/>
        <end position="419"/>
    </location>
</feature>
<feature type="transmembrane region" description="Helical" evidence="8">
    <location>
        <begin position="71"/>
        <end position="88"/>
    </location>
</feature>
<protein>
    <recommendedName>
        <fullName evidence="11">Glycosyl transferase</fullName>
    </recommendedName>
</protein>
<feature type="transmembrane region" description="Helical" evidence="8">
    <location>
        <begin position="143"/>
        <end position="161"/>
    </location>
</feature>
<dbReference type="GO" id="GO:0071555">
    <property type="term" value="P:cell wall organization"/>
    <property type="evidence" value="ECO:0007669"/>
    <property type="project" value="TreeGrafter"/>
</dbReference>
<keyword evidence="6 8" id="KW-0472">Membrane</keyword>